<reference evidence="2 3" key="1">
    <citation type="submission" date="2024-04" db="EMBL/GenBank/DDBJ databases">
        <title>New Clade of Flavobacterium.</title>
        <authorList>
            <person name="Matos L."/>
            <person name="Proenca D.N."/>
            <person name="Fransisco R.M."/>
            <person name="Chung A.P."/>
            <person name="Maccario L."/>
            <person name="Sorensen S.J."/>
            <person name="Morais P.V."/>
        </authorList>
    </citation>
    <scope>NUCLEOTIDE SEQUENCE [LARGE SCALE GENOMIC DNA]</scope>
    <source>
        <strain evidence="2 3">FBOR7N2.3</strain>
    </source>
</reference>
<dbReference type="Proteomes" id="UP001574170">
    <property type="component" value="Unassembled WGS sequence"/>
</dbReference>
<evidence type="ECO:0000256" key="1">
    <source>
        <dbReference type="SAM" id="Phobius"/>
    </source>
</evidence>
<evidence type="ECO:0000313" key="3">
    <source>
        <dbReference type="Proteomes" id="UP001574170"/>
    </source>
</evidence>
<gene>
    <name evidence="2" type="ORF">AAGV33_01965</name>
</gene>
<organism evidence="2 3">
    <name type="scientific">Flavobacterium magnesitis</name>
    <dbReference type="NCBI Taxonomy" id="3138077"/>
    <lineage>
        <taxon>Bacteria</taxon>
        <taxon>Pseudomonadati</taxon>
        <taxon>Bacteroidota</taxon>
        <taxon>Flavobacteriia</taxon>
        <taxon>Flavobacteriales</taxon>
        <taxon>Flavobacteriaceae</taxon>
        <taxon>Flavobacterium</taxon>
    </lineage>
</organism>
<keyword evidence="1" id="KW-0472">Membrane</keyword>
<protein>
    <recommendedName>
        <fullName evidence="4">Zinc ribbon domain-containing protein</fullName>
    </recommendedName>
</protein>
<proteinExistence type="predicted"/>
<dbReference type="RefSeq" id="WP_373390233.1">
    <property type="nucleotide sequence ID" value="NZ_JBCFQJ010000026.1"/>
</dbReference>
<keyword evidence="1" id="KW-1133">Transmembrane helix</keyword>
<name>A0ABV4TGQ7_9FLAO</name>
<evidence type="ECO:0008006" key="4">
    <source>
        <dbReference type="Google" id="ProtNLM"/>
    </source>
</evidence>
<keyword evidence="3" id="KW-1185">Reference proteome</keyword>
<sequence length="99" mass="11124">MSKSYIKCSECNTVNLDNDYCSNCGALLDVVLKRKLEREKKAQHQKEEKPSQISEFLRKGTTHPNSIIRILFQIFNSIWLFFAMVFGGIIAAIIAAAAG</sequence>
<keyword evidence="1" id="KW-0812">Transmembrane</keyword>
<dbReference type="EMBL" id="JBCFQK010000002">
    <property type="protein sequence ID" value="MFA9193154.1"/>
    <property type="molecule type" value="Genomic_DNA"/>
</dbReference>
<feature type="transmembrane region" description="Helical" evidence="1">
    <location>
        <begin position="78"/>
        <end position="98"/>
    </location>
</feature>
<accession>A0ABV4TGQ7</accession>
<comment type="caution">
    <text evidence="2">The sequence shown here is derived from an EMBL/GenBank/DDBJ whole genome shotgun (WGS) entry which is preliminary data.</text>
</comment>
<evidence type="ECO:0000313" key="2">
    <source>
        <dbReference type="EMBL" id="MFA9193154.1"/>
    </source>
</evidence>